<keyword evidence="2" id="KW-1185">Reference proteome</keyword>
<name>A0A371IHL9_MUCPR</name>
<evidence type="ECO:0000313" key="2">
    <source>
        <dbReference type="Proteomes" id="UP000257109"/>
    </source>
</evidence>
<comment type="caution">
    <text evidence="1">The sequence shown here is derived from an EMBL/GenBank/DDBJ whole genome shotgun (WGS) entry which is preliminary data.</text>
</comment>
<reference evidence="1" key="1">
    <citation type="submission" date="2018-05" db="EMBL/GenBank/DDBJ databases">
        <title>Draft genome of Mucuna pruriens seed.</title>
        <authorList>
            <person name="Nnadi N.E."/>
            <person name="Vos R."/>
            <person name="Hasami M.H."/>
            <person name="Devisetty U.K."/>
            <person name="Aguiy J.C."/>
        </authorList>
    </citation>
    <scope>NUCLEOTIDE SEQUENCE [LARGE SCALE GENOMIC DNA]</scope>
    <source>
        <tissue evidence="1">Seed</tissue>
    </source>
</reference>
<dbReference type="EMBL" id="QJKJ01000063">
    <property type="protein sequence ID" value="RDY14519.1"/>
    <property type="molecule type" value="Genomic_DNA"/>
</dbReference>
<protein>
    <submittedName>
        <fullName evidence="1">Uncharacterized protein</fullName>
    </submittedName>
</protein>
<evidence type="ECO:0000313" key="1">
    <source>
        <dbReference type="EMBL" id="RDY14519.1"/>
    </source>
</evidence>
<dbReference type="AlphaFoldDB" id="A0A371IHL9"/>
<dbReference type="Proteomes" id="UP000257109">
    <property type="component" value="Unassembled WGS sequence"/>
</dbReference>
<accession>A0A371IHL9</accession>
<gene>
    <name evidence="1" type="ORF">CR513_00403</name>
</gene>
<proteinExistence type="predicted"/>
<sequence length="250" mass="28764">MILDKDNRARVMHYESVDPMKEKKFSKQIKRSHVQFHLVCPITTTTSKRLQQANLLMMVAKKEFLLPQRHKTCNQRGHVCKCKDGTMICFNYVKQGCIGKDHPNLKKELNSRDQSLLVNQLKKFMREDVHVYATLASLKVEKKATVVDVGQNRPSHLMVEIDSATWSRHRHFFSRNATKPMGERLVFGIRDAGEGKVNSYQLSLIETETDSTLGRVGLRRWVIAWCRYRLGPTMEGFSGIVVATSMILNQ</sequence>
<feature type="non-terminal residue" evidence="1">
    <location>
        <position position="1"/>
    </location>
</feature>
<organism evidence="1 2">
    <name type="scientific">Mucuna pruriens</name>
    <name type="common">Velvet bean</name>
    <name type="synonym">Dolichos pruriens</name>
    <dbReference type="NCBI Taxonomy" id="157652"/>
    <lineage>
        <taxon>Eukaryota</taxon>
        <taxon>Viridiplantae</taxon>
        <taxon>Streptophyta</taxon>
        <taxon>Embryophyta</taxon>
        <taxon>Tracheophyta</taxon>
        <taxon>Spermatophyta</taxon>
        <taxon>Magnoliopsida</taxon>
        <taxon>eudicotyledons</taxon>
        <taxon>Gunneridae</taxon>
        <taxon>Pentapetalae</taxon>
        <taxon>rosids</taxon>
        <taxon>fabids</taxon>
        <taxon>Fabales</taxon>
        <taxon>Fabaceae</taxon>
        <taxon>Papilionoideae</taxon>
        <taxon>50 kb inversion clade</taxon>
        <taxon>NPAAA clade</taxon>
        <taxon>indigoferoid/millettioid clade</taxon>
        <taxon>Phaseoleae</taxon>
        <taxon>Mucuna</taxon>
    </lineage>
</organism>